<evidence type="ECO:0000256" key="4">
    <source>
        <dbReference type="ARBA" id="ARBA00023064"/>
    </source>
</evidence>
<dbReference type="InterPro" id="IPR006114">
    <property type="entry name" value="6PGDH_C"/>
</dbReference>
<evidence type="ECO:0000256" key="2">
    <source>
        <dbReference type="ARBA" id="ARBA00008419"/>
    </source>
</evidence>
<dbReference type="Gene3D" id="3.40.50.720">
    <property type="entry name" value="NAD(P)-binding Rossmann-like Domain"/>
    <property type="match status" value="1"/>
</dbReference>
<evidence type="ECO:0000256" key="3">
    <source>
        <dbReference type="ARBA" id="ARBA00023002"/>
    </source>
</evidence>
<dbReference type="SUPFAM" id="SSF48179">
    <property type="entry name" value="6-phosphogluconate dehydrogenase C-terminal domain-like"/>
    <property type="match status" value="1"/>
</dbReference>
<dbReference type="PROSITE" id="PS00895">
    <property type="entry name" value="3_HYDROXYISOBUT_DH"/>
    <property type="match status" value="1"/>
</dbReference>
<evidence type="ECO:0000313" key="7">
    <source>
        <dbReference type="Proteomes" id="UP001482231"/>
    </source>
</evidence>
<dbReference type="Gene3D" id="1.10.1040.10">
    <property type="entry name" value="N-(1-d-carboxylethyl)-l-norvaline Dehydrogenase, domain 2"/>
    <property type="match status" value="1"/>
</dbReference>
<name>A0ABV0EEF3_9BURK</name>
<keyword evidence="4" id="KW-0311">Gluconate utilization</keyword>
<feature type="domain" description="6-phosphogluconate dehydrogenase C-terminal" evidence="5">
    <location>
        <begin position="170"/>
        <end position="305"/>
    </location>
</feature>
<dbReference type="Proteomes" id="UP001482231">
    <property type="component" value="Unassembled WGS sequence"/>
</dbReference>
<evidence type="ECO:0000313" key="6">
    <source>
        <dbReference type="EMBL" id="MEO1767031.1"/>
    </source>
</evidence>
<keyword evidence="7" id="KW-1185">Reference proteome</keyword>
<dbReference type="SUPFAM" id="SSF51735">
    <property type="entry name" value="NAD(P)-binding Rossmann-fold domains"/>
    <property type="match status" value="1"/>
</dbReference>
<reference evidence="6 7" key="1">
    <citation type="submission" date="2024-02" db="EMBL/GenBank/DDBJ databases">
        <title>New thermophilic sulfur-oxidizing bacteria from a hot springs of the Uzon caldera (Kamchatka, Russia).</title>
        <authorList>
            <person name="Dukat A.M."/>
            <person name="Elcheninov A.G."/>
            <person name="Frolov E.N."/>
        </authorList>
    </citation>
    <scope>NUCLEOTIDE SEQUENCE [LARGE SCALE GENOMIC DNA]</scope>
    <source>
        <strain evidence="6 7">AK1</strain>
    </source>
</reference>
<evidence type="ECO:0000256" key="1">
    <source>
        <dbReference type="ARBA" id="ARBA00004959"/>
    </source>
</evidence>
<dbReference type="InterPro" id="IPR004849">
    <property type="entry name" value="6DGDH_YqeC"/>
</dbReference>
<organism evidence="6 7">
    <name type="scientific">Thiobacter aerophilum</name>
    <dbReference type="NCBI Taxonomy" id="3121275"/>
    <lineage>
        <taxon>Bacteria</taxon>
        <taxon>Pseudomonadati</taxon>
        <taxon>Pseudomonadota</taxon>
        <taxon>Betaproteobacteria</taxon>
        <taxon>Burkholderiales</taxon>
        <taxon>Thiobacteraceae</taxon>
        <taxon>Thiobacter</taxon>
    </lineage>
</organism>
<dbReference type="InterPro" id="IPR006115">
    <property type="entry name" value="6PGDH_NADP-bd"/>
</dbReference>
<gene>
    <name evidence="6" type="primary">gnd</name>
    <name evidence="6" type="ORF">V6E02_07390</name>
</gene>
<protein>
    <submittedName>
        <fullName evidence="6">Decarboxylating 6-phosphogluconate dehydrogenase</fullName>
    </submittedName>
</protein>
<sequence>MKIGMVGLGRMGGNMARRLRRGGIEVVAWNRSFEVTEALARETGAQAAASFEQLLAALPAPRVVWLMLPAGQATDEAIERLAALATPGDLIVDGANGYYRDAIRHAKALAARGLEFIDCGVSGGIWGLGNGYCLMFGGEPEAAARVIPYMRVLAPTPDTGWLHCGPVGAGHFTKMIHNGIEYGMMQALAEGFALLEAKSEFGLNLAAIAELWRHGSVVRSWLLDLTAQALAEDQQLADIAPYVPDSGEGRWTALEAVEQGVPTPVMTMALMMRFATQGRNDFPARLLAMMRKGFGGHAVKTGGEK</sequence>
<dbReference type="NCBIfam" id="NF007161">
    <property type="entry name" value="PRK09599.1"/>
    <property type="match status" value="1"/>
</dbReference>
<dbReference type="PRINTS" id="PR00076">
    <property type="entry name" value="6PGDHDRGNASE"/>
</dbReference>
<dbReference type="Pfam" id="PF00393">
    <property type="entry name" value="6PGD"/>
    <property type="match status" value="1"/>
</dbReference>
<comment type="similarity">
    <text evidence="2">Belongs to the 6-phosphogluconate dehydrogenase family.</text>
</comment>
<comment type="caution">
    <text evidence="6">The sequence shown here is derived from an EMBL/GenBank/DDBJ whole genome shotgun (WGS) entry which is preliminary data.</text>
</comment>
<accession>A0ABV0EEF3</accession>
<dbReference type="InterPro" id="IPR008927">
    <property type="entry name" value="6-PGluconate_DH-like_C_sf"/>
</dbReference>
<dbReference type="InterPro" id="IPR013328">
    <property type="entry name" value="6PGD_dom2"/>
</dbReference>
<dbReference type="RefSeq" id="WP_347308142.1">
    <property type="nucleotide sequence ID" value="NZ_JBAJEX010000005.1"/>
</dbReference>
<evidence type="ECO:0000259" key="5">
    <source>
        <dbReference type="SMART" id="SM01350"/>
    </source>
</evidence>
<dbReference type="InterPro" id="IPR002204">
    <property type="entry name" value="3-OH-isobutyrate_DH-rel_CS"/>
</dbReference>
<dbReference type="NCBIfam" id="TIGR00872">
    <property type="entry name" value="gnd_rel"/>
    <property type="match status" value="1"/>
</dbReference>
<dbReference type="InterPro" id="IPR036291">
    <property type="entry name" value="NAD(P)-bd_dom_sf"/>
</dbReference>
<dbReference type="SMART" id="SM01350">
    <property type="entry name" value="6PGD"/>
    <property type="match status" value="1"/>
</dbReference>
<dbReference type="PANTHER" id="PTHR11811">
    <property type="entry name" value="6-PHOSPHOGLUCONATE DEHYDROGENASE"/>
    <property type="match status" value="1"/>
</dbReference>
<keyword evidence="3" id="KW-0560">Oxidoreductase</keyword>
<dbReference type="InterPro" id="IPR006183">
    <property type="entry name" value="Pgluconate_DH"/>
</dbReference>
<proteinExistence type="inferred from homology"/>
<dbReference type="EMBL" id="JBAJEX010000005">
    <property type="protein sequence ID" value="MEO1767031.1"/>
    <property type="molecule type" value="Genomic_DNA"/>
</dbReference>
<comment type="pathway">
    <text evidence="1">Carbohydrate degradation; pentose phosphate pathway.</text>
</comment>
<dbReference type="Pfam" id="PF03446">
    <property type="entry name" value="NAD_binding_2"/>
    <property type="match status" value="1"/>
</dbReference>